<reference evidence="1" key="2">
    <citation type="submission" date="2021-04" db="EMBL/GenBank/DDBJ databases">
        <authorList>
            <person name="Gilroy R."/>
        </authorList>
    </citation>
    <scope>NUCLEOTIDE SEQUENCE</scope>
    <source>
        <strain evidence="1">ChiSjej5B23-15282</strain>
    </source>
</reference>
<evidence type="ECO:0000313" key="1">
    <source>
        <dbReference type="EMBL" id="HIX48527.1"/>
    </source>
</evidence>
<dbReference type="EMBL" id="DXFA01000104">
    <property type="protein sequence ID" value="HIX48527.1"/>
    <property type="molecule type" value="Genomic_DNA"/>
</dbReference>
<sequence length="142" mass="15941">MNYDDIINLPHHVSERHPHMPVSDRAAQFAPFAALTGYGDVVRETARLTEARPELSEDEKAEMDQTLRAVLNTQGENAEIVVTYFAPDARKSGGAYRKAAGKIRRVDETENTLILEIPEREEGTTLLPVRMEDILSVHVDEN</sequence>
<name>A0A9D1VYF4_9FIRM</name>
<proteinExistence type="predicted"/>
<comment type="caution">
    <text evidence="1">The sequence shown here is derived from an EMBL/GenBank/DDBJ whole genome shotgun (WGS) entry which is preliminary data.</text>
</comment>
<accession>A0A9D1VYF4</accession>
<reference evidence="1" key="1">
    <citation type="journal article" date="2021" name="PeerJ">
        <title>Extensive microbial diversity within the chicken gut microbiome revealed by metagenomics and culture.</title>
        <authorList>
            <person name="Gilroy R."/>
            <person name="Ravi A."/>
            <person name="Getino M."/>
            <person name="Pursley I."/>
            <person name="Horton D.L."/>
            <person name="Alikhan N.F."/>
            <person name="Baker D."/>
            <person name="Gharbi K."/>
            <person name="Hall N."/>
            <person name="Watson M."/>
            <person name="Adriaenssens E.M."/>
            <person name="Foster-Nyarko E."/>
            <person name="Jarju S."/>
            <person name="Secka A."/>
            <person name="Antonio M."/>
            <person name="Oren A."/>
            <person name="Chaudhuri R.R."/>
            <person name="La Ragione R."/>
            <person name="Hildebrand F."/>
            <person name="Pallen M.J."/>
        </authorList>
    </citation>
    <scope>NUCLEOTIDE SEQUENCE</scope>
    <source>
        <strain evidence="1">ChiSjej5B23-15282</strain>
    </source>
</reference>
<organism evidence="1 2">
    <name type="scientific">Candidatus Mediterraneibacter caccavium</name>
    <dbReference type="NCBI Taxonomy" id="2838661"/>
    <lineage>
        <taxon>Bacteria</taxon>
        <taxon>Bacillati</taxon>
        <taxon>Bacillota</taxon>
        <taxon>Clostridia</taxon>
        <taxon>Lachnospirales</taxon>
        <taxon>Lachnospiraceae</taxon>
        <taxon>Mediterraneibacter</taxon>
    </lineage>
</organism>
<gene>
    <name evidence="1" type="ORF">H9981_05900</name>
</gene>
<dbReference type="Proteomes" id="UP000824243">
    <property type="component" value="Unassembled WGS sequence"/>
</dbReference>
<evidence type="ECO:0000313" key="2">
    <source>
        <dbReference type="Proteomes" id="UP000824243"/>
    </source>
</evidence>
<protein>
    <submittedName>
        <fullName evidence="1">YolD-like family protein</fullName>
    </submittedName>
</protein>
<dbReference type="AlphaFoldDB" id="A0A9D1VYF4"/>